<keyword evidence="1" id="KW-0812">Transmembrane</keyword>
<dbReference type="OrthoDB" id="9782250at2"/>
<dbReference type="Proteomes" id="UP000231701">
    <property type="component" value="Chromosome"/>
</dbReference>
<proteinExistence type="predicted"/>
<dbReference type="AlphaFoldDB" id="A0A2K8L7L4"/>
<keyword evidence="1" id="KW-1133">Transmembrane helix</keyword>
<reference evidence="3 4" key="1">
    <citation type="submission" date="2016-12" db="EMBL/GenBank/DDBJ databases">
        <title>Isolation and genomic insights into novel planktonic Zetaproteobacteria from stratified waters of the Chesapeake Bay.</title>
        <authorList>
            <person name="McAllister S.M."/>
            <person name="Kato S."/>
            <person name="Chan C.S."/>
            <person name="Chiu B.K."/>
            <person name="Field E.K."/>
        </authorList>
    </citation>
    <scope>NUCLEOTIDE SEQUENCE [LARGE SCALE GENOMIC DNA]</scope>
    <source>
        <strain evidence="3 4">CP-5</strain>
    </source>
</reference>
<protein>
    <submittedName>
        <fullName evidence="3">CAAX protease self-immunity</fullName>
    </submittedName>
</protein>
<feature type="transmembrane region" description="Helical" evidence="1">
    <location>
        <begin position="54"/>
        <end position="72"/>
    </location>
</feature>
<keyword evidence="1" id="KW-0472">Membrane</keyword>
<feature type="domain" description="CAAX prenyl protease 2/Lysostaphin resistance protein A-like" evidence="2">
    <location>
        <begin position="129"/>
        <end position="212"/>
    </location>
</feature>
<dbReference type="KEGG" id="maes:Ga0123461_1854"/>
<evidence type="ECO:0000313" key="4">
    <source>
        <dbReference type="Proteomes" id="UP000231701"/>
    </source>
</evidence>
<sequence>MRKGFMKCIKDVTAVRKSWGELPLKFALSMVLGVVVCEMAAGALLAGVELQTQLLILRLVELIVIGLLINYFKMGDNLGLGRPDAEGVRVFAVLAAVTLVLFVILLLVFWLLDYALLAHLAAPPWLAGLAGLLLMVLLAPVVEELLFRGLIFRLLRRSFGMLLSVLLSAGCFALMHGQPELPQIFGGIVFALAYEWSRNLWVAVALHASANAAALLFVLF</sequence>
<feature type="transmembrane region" description="Helical" evidence="1">
    <location>
        <begin position="92"/>
        <end position="112"/>
    </location>
</feature>
<evidence type="ECO:0000256" key="1">
    <source>
        <dbReference type="SAM" id="Phobius"/>
    </source>
</evidence>
<dbReference type="InterPro" id="IPR052710">
    <property type="entry name" value="CAAX_protease"/>
</dbReference>
<evidence type="ECO:0000259" key="2">
    <source>
        <dbReference type="Pfam" id="PF02517"/>
    </source>
</evidence>
<dbReference type="Pfam" id="PF02517">
    <property type="entry name" value="Rce1-like"/>
    <property type="match status" value="1"/>
</dbReference>
<keyword evidence="3" id="KW-0378">Hydrolase</keyword>
<keyword evidence="4" id="KW-1185">Reference proteome</keyword>
<dbReference type="EMBL" id="CP018799">
    <property type="protein sequence ID" value="ATX80266.1"/>
    <property type="molecule type" value="Genomic_DNA"/>
</dbReference>
<feature type="transmembrane region" description="Helical" evidence="1">
    <location>
        <begin position="124"/>
        <end position="147"/>
    </location>
</feature>
<dbReference type="PANTHER" id="PTHR36435:SF1">
    <property type="entry name" value="CAAX AMINO TERMINAL PROTEASE FAMILY PROTEIN"/>
    <property type="match status" value="1"/>
</dbReference>
<dbReference type="GO" id="GO:0006508">
    <property type="term" value="P:proteolysis"/>
    <property type="evidence" value="ECO:0007669"/>
    <property type="project" value="UniProtKB-KW"/>
</dbReference>
<organism evidence="3 4">
    <name type="scientific">Mariprofundus aestuarium</name>
    <dbReference type="NCBI Taxonomy" id="1921086"/>
    <lineage>
        <taxon>Bacteria</taxon>
        <taxon>Pseudomonadati</taxon>
        <taxon>Pseudomonadota</taxon>
        <taxon>Candidatius Mariprofundia</taxon>
        <taxon>Mariprofundales</taxon>
        <taxon>Mariprofundaceae</taxon>
        <taxon>Mariprofundus</taxon>
    </lineage>
</organism>
<feature type="transmembrane region" description="Helical" evidence="1">
    <location>
        <begin position="159"/>
        <end position="179"/>
    </location>
</feature>
<dbReference type="PANTHER" id="PTHR36435">
    <property type="entry name" value="SLR1288 PROTEIN"/>
    <property type="match status" value="1"/>
</dbReference>
<accession>A0A2K8L7L4</accession>
<dbReference type="GO" id="GO:0080120">
    <property type="term" value="P:CAAX-box protein maturation"/>
    <property type="evidence" value="ECO:0007669"/>
    <property type="project" value="UniProtKB-ARBA"/>
</dbReference>
<dbReference type="GO" id="GO:0004175">
    <property type="term" value="F:endopeptidase activity"/>
    <property type="evidence" value="ECO:0007669"/>
    <property type="project" value="UniProtKB-ARBA"/>
</dbReference>
<dbReference type="RefSeq" id="WP_157819304.1">
    <property type="nucleotide sequence ID" value="NZ_CP018799.1"/>
</dbReference>
<keyword evidence="3" id="KW-0645">Protease</keyword>
<dbReference type="InterPro" id="IPR003675">
    <property type="entry name" value="Rce1/LyrA-like_dom"/>
</dbReference>
<feature type="transmembrane region" description="Helical" evidence="1">
    <location>
        <begin position="199"/>
        <end position="219"/>
    </location>
</feature>
<gene>
    <name evidence="3" type="ORF">Ga0123461_1854</name>
</gene>
<feature type="transmembrane region" description="Helical" evidence="1">
    <location>
        <begin position="26"/>
        <end position="48"/>
    </location>
</feature>
<name>A0A2K8L7L4_MARES</name>
<evidence type="ECO:0000313" key="3">
    <source>
        <dbReference type="EMBL" id="ATX80266.1"/>
    </source>
</evidence>